<gene>
    <name evidence="2" type="ORF">M422DRAFT_106744</name>
</gene>
<dbReference type="OrthoDB" id="3249214at2759"/>
<feature type="non-terminal residue" evidence="2">
    <location>
        <position position="1"/>
    </location>
</feature>
<reference evidence="2 3" key="1">
    <citation type="submission" date="2014-06" db="EMBL/GenBank/DDBJ databases">
        <title>Evolutionary Origins and Diversification of the Mycorrhizal Mutualists.</title>
        <authorList>
            <consortium name="DOE Joint Genome Institute"/>
            <consortium name="Mycorrhizal Genomics Consortium"/>
            <person name="Kohler A."/>
            <person name="Kuo A."/>
            <person name="Nagy L.G."/>
            <person name="Floudas D."/>
            <person name="Copeland A."/>
            <person name="Barry K.W."/>
            <person name="Cichocki N."/>
            <person name="Veneault-Fourrey C."/>
            <person name="LaButti K."/>
            <person name="Lindquist E.A."/>
            <person name="Lipzen A."/>
            <person name="Lundell T."/>
            <person name="Morin E."/>
            <person name="Murat C."/>
            <person name="Riley R."/>
            <person name="Ohm R."/>
            <person name="Sun H."/>
            <person name="Tunlid A."/>
            <person name="Henrissat B."/>
            <person name="Grigoriev I.V."/>
            <person name="Hibbett D.S."/>
            <person name="Martin F."/>
        </authorList>
    </citation>
    <scope>NUCLEOTIDE SEQUENCE [LARGE SCALE GENOMIC DNA]</scope>
    <source>
        <strain evidence="2 3">SS14</strain>
    </source>
</reference>
<dbReference type="CDD" id="cd09917">
    <property type="entry name" value="F-box_SF"/>
    <property type="match status" value="1"/>
</dbReference>
<accession>A0A0C9UYY0</accession>
<keyword evidence="3" id="KW-1185">Reference proteome</keyword>
<evidence type="ECO:0000313" key="3">
    <source>
        <dbReference type="Proteomes" id="UP000054279"/>
    </source>
</evidence>
<feature type="non-terminal residue" evidence="2">
    <location>
        <position position="90"/>
    </location>
</feature>
<dbReference type="InterPro" id="IPR001810">
    <property type="entry name" value="F-box_dom"/>
</dbReference>
<dbReference type="PROSITE" id="PS50181">
    <property type="entry name" value="FBOX"/>
    <property type="match status" value="1"/>
</dbReference>
<sequence length="90" mass="10401">LPTELQEEIISMVDSPTDLLHLALTCRRVHDLVIPYHLEYRELYGDMIPSSLWPCIAAQPNLAGRFRLFQNGSLERNPPSRQARYPRSLL</sequence>
<dbReference type="AlphaFoldDB" id="A0A0C9UYY0"/>
<proteinExistence type="predicted"/>
<dbReference type="Proteomes" id="UP000054279">
    <property type="component" value="Unassembled WGS sequence"/>
</dbReference>
<evidence type="ECO:0000259" key="1">
    <source>
        <dbReference type="PROSITE" id="PS50181"/>
    </source>
</evidence>
<feature type="domain" description="F-box" evidence="1">
    <location>
        <begin position="1"/>
        <end position="43"/>
    </location>
</feature>
<evidence type="ECO:0000313" key="2">
    <source>
        <dbReference type="EMBL" id="KIJ40094.1"/>
    </source>
</evidence>
<dbReference type="InterPro" id="IPR036047">
    <property type="entry name" value="F-box-like_dom_sf"/>
</dbReference>
<dbReference type="Pfam" id="PF12937">
    <property type="entry name" value="F-box-like"/>
    <property type="match status" value="1"/>
</dbReference>
<protein>
    <submittedName>
        <fullName evidence="2">Unplaced genomic scaffold SPHSTscaffold_72, whole genome shotgun sequence</fullName>
    </submittedName>
</protein>
<dbReference type="HOGENOM" id="CLU_189352_0_0_1"/>
<name>A0A0C9UYY0_SPHS4</name>
<organism evidence="2 3">
    <name type="scientific">Sphaerobolus stellatus (strain SS14)</name>
    <dbReference type="NCBI Taxonomy" id="990650"/>
    <lineage>
        <taxon>Eukaryota</taxon>
        <taxon>Fungi</taxon>
        <taxon>Dikarya</taxon>
        <taxon>Basidiomycota</taxon>
        <taxon>Agaricomycotina</taxon>
        <taxon>Agaricomycetes</taxon>
        <taxon>Phallomycetidae</taxon>
        <taxon>Geastrales</taxon>
        <taxon>Sphaerobolaceae</taxon>
        <taxon>Sphaerobolus</taxon>
    </lineage>
</organism>
<dbReference type="SUPFAM" id="SSF81383">
    <property type="entry name" value="F-box domain"/>
    <property type="match status" value="1"/>
</dbReference>
<dbReference type="EMBL" id="KN837147">
    <property type="protein sequence ID" value="KIJ40094.1"/>
    <property type="molecule type" value="Genomic_DNA"/>
</dbReference>